<protein>
    <submittedName>
        <fullName evidence="1">4802_t:CDS:1</fullName>
    </submittedName>
</protein>
<dbReference type="Proteomes" id="UP000789366">
    <property type="component" value="Unassembled WGS sequence"/>
</dbReference>
<comment type="caution">
    <text evidence="1">The sequence shown here is derived from an EMBL/GenBank/DDBJ whole genome shotgun (WGS) entry which is preliminary data.</text>
</comment>
<evidence type="ECO:0000313" key="1">
    <source>
        <dbReference type="EMBL" id="CAG8545560.1"/>
    </source>
</evidence>
<keyword evidence="2" id="KW-1185">Reference proteome</keyword>
<organism evidence="1 2">
    <name type="scientific">Cetraspora pellucida</name>
    <dbReference type="NCBI Taxonomy" id="1433469"/>
    <lineage>
        <taxon>Eukaryota</taxon>
        <taxon>Fungi</taxon>
        <taxon>Fungi incertae sedis</taxon>
        <taxon>Mucoromycota</taxon>
        <taxon>Glomeromycotina</taxon>
        <taxon>Glomeromycetes</taxon>
        <taxon>Diversisporales</taxon>
        <taxon>Gigasporaceae</taxon>
        <taxon>Cetraspora</taxon>
    </lineage>
</organism>
<name>A0ACA9LWB0_9GLOM</name>
<evidence type="ECO:0000313" key="2">
    <source>
        <dbReference type="Proteomes" id="UP000789366"/>
    </source>
</evidence>
<dbReference type="EMBL" id="CAJVPW010004807">
    <property type="protein sequence ID" value="CAG8545560.1"/>
    <property type="molecule type" value="Genomic_DNA"/>
</dbReference>
<sequence>MIAGGIAIRSRSDSYTLRDSIRDSIRDSLELRPTTKRTSETHQRASAMVFAILFFTFYSTSTMNSSISTPRSTRLFERTLSANENDIDYIIPSKSFFEYHAESIGRIFAWTCTVLYLTSRMPQIWKNYKRRSVEGLSIFMFVFAALGNFTYTVSIFSSPLVRTNPTYLKESIPYILGSIGTLVFDLTIFLQWYYWKNRDDFELNKEGVDNVEYSRLPLGDGGFRNSDDGSDEI</sequence>
<accession>A0ACA9LWB0</accession>
<proteinExistence type="predicted"/>
<gene>
    <name evidence="1" type="ORF">SPELUC_LOCUS4987</name>
</gene>
<reference evidence="1" key="1">
    <citation type="submission" date="2021-06" db="EMBL/GenBank/DDBJ databases">
        <authorList>
            <person name="Kallberg Y."/>
            <person name="Tangrot J."/>
            <person name="Rosling A."/>
        </authorList>
    </citation>
    <scope>NUCLEOTIDE SEQUENCE</scope>
    <source>
        <strain evidence="1">28 12/20/2015</strain>
    </source>
</reference>